<dbReference type="AlphaFoldDB" id="A0AAV5W9Y1"/>
<name>A0AAV5W9Y1_9BILA</name>
<dbReference type="GO" id="GO:0045943">
    <property type="term" value="P:positive regulation of transcription by RNA polymerase I"/>
    <property type="evidence" value="ECO:0007669"/>
    <property type="project" value="InterPro"/>
</dbReference>
<comment type="subcellular location">
    <subcellularLocation>
        <location evidence="1">Nucleus</location>
        <location evidence="1">Nucleolus</location>
    </subcellularLocation>
</comment>
<evidence type="ECO:0000256" key="3">
    <source>
        <dbReference type="ARBA" id="ARBA00022552"/>
    </source>
</evidence>
<dbReference type="SUPFAM" id="SSF50978">
    <property type="entry name" value="WD40 repeat-like"/>
    <property type="match status" value="1"/>
</dbReference>
<dbReference type="GO" id="GO:0006364">
    <property type="term" value="P:rRNA processing"/>
    <property type="evidence" value="ECO:0007669"/>
    <property type="project" value="UniProtKB-KW"/>
</dbReference>
<comment type="caution">
    <text evidence="8">The sequence shown here is derived from an EMBL/GenBank/DDBJ whole genome shotgun (WGS) entry which is preliminary data.</text>
</comment>
<dbReference type="InterPro" id="IPR053826">
    <property type="entry name" value="WDR75"/>
</dbReference>
<protein>
    <recommendedName>
        <fullName evidence="10">WD40 domain-containing protein</fullName>
    </recommendedName>
</protein>
<evidence type="ECO:0000313" key="8">
    <source>
        <dbReference type="EMBL" id="GMT28520.1"/>
    </source>
</evidence>
<keyword evidence="4" id="KW-0853">WD repeat</keyword>
<dbReference type="GO" id="GO:2000234">
    <property type="term" value="P:positive regulation of rRNA processing"/>
    <property type="evidence" value="ECO:0007669"/>
    <property type="project" value="TreeGrafter"/>
</dbReference>
<dbReference type="EMBL" id="BTSY01000005">
    <property type="protein sequence ID" value="GMT28520.1"/>
    <property type="molecule type" value="Genomic_DNA"/>
</dbReference>
<gene>
    <name evidence="8" type="ORF">PFISCL1PPCAC_19817</name>
</gene>
<keyword evidence="3" id="KW-0698">rRNA processing</keyword>
<proteinExistence type="predicted"/>
<accession>A0AAV5W9Y1</accession>
<evidence type="ECO:0000313" key="9">
    <source>
        <dbReference type="Proteomes" id="UP001432322"/>
    </source>
</evidence>
<dbReference type="Proteomes" id="UP001432322">
    <property type="component" value="Unassembled WGS sequence"/>
</dbReference>
<evidence type="ECO:0000256" key="7">
    <source>
        <dbReference type="ARBA" id="ARBA00023242"/>
    </source>
</evidence>
<feature type="non-terminal residue" evidence="8">
    <location>
        <position position="1"/>
    </location>
</feature>
<dbReference type="Gene3D" id="2.130.10.10">
    <property type="entry name" value="YVTN repeat-like/Quinoprotein amine dehydrogenase"/>
    <property type="match status" value="1"/>
</dbReference>
<keyword evidence="7" id="KW-0539">Nucleus</keyword>
<keyword evidence="6" id="KW-0804">Transcription</keyword>
<dbReference type="InterPro" id="IPR036322">
    <property type="entry name" value="WD40_repeat_dom_sf"/>
</dbReference>
<evidence type="ECO:0000256" key="4">
    <source>
        <dbReference type="ARBA" id="ARBA00022574"/>
    </source>
</evidence>
<keyword evidence="5" id="KW-0677">Repeat</keyword>
<keyword evidence="2" id="KW-0690">Ribosome biogenesis</keyword>
<evidence type="ECO:0000256" key="2">
    <source>
        <dbReference type="ARBA" id="ARBA00022517"/>
    </source>
</evidence>
<reference evidence="8" key="1">
    <citation type="submission" date="2023-10" db="EMBL/GenBank/DDBJ databases">
        <title>Genome assembly of Pristionchus species.</title>
        <authorList>
            <person name="Yoshida K."/>
            <person name="Sommer R.J."/>
        </authorList>
    </citation>
    <scope>NUCLEOTIDE SEQUENCE</scope>
    <source>
        <strain evidence="8">RS5133</strain>
    </source>
</reference>
<sequence>EIKLSGWHETPLRGSNLINVVIDPSNRFVATCSGKDCLLFDVKTGERQFCIDHDSTLVGSYFATPNEIITVDASGVLRKWSLDGFDDASLITTITLKKNMRHVREEGGSVVSIVSEKTELFLYLIKENGDLEKLCDLPDDATCSSFSVSSKLVAVCHGKKVRVIAREKDAKVADSWYESRFHIDFLKESNEMNIFESVHVRGDTVAAALTIGRIFIWCDASSLGVNRATQSVHWHKSAPALALSSFGGIFSGGGECVLCKWKLGKGAPSMLPRLSSPVRRMRLSNDDALISLLLDDNSIVMIDAAAMAVHSRIPTISTSSRTNGRPLMEWDPMEEDMVVVGGREGCLQWIHPATSTAPFIMDVGLENGVDRDLPIYGVTQSFHSVYLARFSRDHVVTLEEKVGVIGKCRVRVWERTNTSCSFNLLYSQEMGTRMIEVSLRASSTSTPIFLLTNSNGKTMVLKNSVAGWHLDSSRNFVWKGASFRCASRILEEGLWAVAYSVSSISSAIVVIRVHEMRVMEVLKVDGDVHEVEWCNSTLIAASSTAAYAWCGTTFLLKWKVCERVCLRVHPIVLVWKESKIMVIDENDGRVKESMECLYTIDDAIAFNHGDSYGILVFHSGTLSVLISSEMNLPRRRIRSIRMSTMELPTPSVPQSVIQPSSCLSGPAHMLPPLSLVAPSFIHSCLLPIRA</sequence>
<evidence type="ECO:0000256" key="6">
    <source>
        <dbReference type="ARBA" id="ARBA00023163"/>
    </source>
</evidence>
<evidence type="ECO:0008006" key="10">
    <source>
        <dbReference type="Google" id="ProtNLM"/>
    </source>
</evidence>
<keyword evidence="9" id="KW-1185">Reference proteome</keyword>
<organism evidence="8 9">
    <name type="scientific">Pristionchus fissidentatus</name>
    <dbReference type="NCBI Taxonomy" id="1538716"/>
    <lineage>
        <taxon>Eukaryota</taxon>
        <taxon>Metazoa</taxon>
        <taxon>Ecdysozoa</taxon>
        <taxon>Nematoda</taxon>
        <taxon>Chromadorea</taxon>
        <taxon>Rhabditida</taxon>
        <taxon>Rhabditina</taxon>
        <taxon>Diplogasteromorpha</taxon>
        <taxon>Diplogasteroidea</taxon>
        <taxon>Neodiplogasteridae</taxon>
        <taxon>Pristionchus</taxon>
    </lineage>
</organism>
<evidence type="ECO:0000256" key="1">
    <source>
        <dbReference type="ARBA" id="ARBA00004604"/>
    </source>
</evidence>
<evidence type="ECO:0000256" key="5">
    <source>
        <dbReference type="ARBA" id="ARBA00022737"/>
    </source>
</evidence>
<dbReference type="GO" id="GO:0032040">
    <property type="term" value="C:small-subunit processome"/>
    <property type="evidence" value="ECO:0007669"/>
    <property type="project" value="InterPro"/>
</dbReference>
<dbReference type="InterPro" id="IPR015943">
    <property type="entry name" value="WD40/YVTN_repeat-like_dom_sf"/>
</dbReference>
<dbReference type="GO" id="GO:0003723">
    <property type="term" value="F:RNA binding"/>
    <property type="evidence" value="ECO:0007669"/>
    <property type="project" value="InterPro"/>
</dbReference>
<dbReference type="PANTHER" id="PTHR44215">
    <property type="entry name" value="WD REPEAT-CONTAINING PROTEIN 75"/>
    <property type="match status" value="1"/>
</dbReference>
<dbReference type="PANTHER" id="PTHR44215:SF1">
    <property type="entry name" value="WD REPEAT-CONTAINING PROTEIN 75"/>
    <property type="match status" value="1"/>
</dbReference>